<dbReference type="PANTHER" id="PTHR33495">
    <property type="entry name" value="ANTI-SIGMA FACTOR ANTAGONIST TM_1081-RELATED-RELATED"/>
    <property type="match status" value="1"/>
</dbReference>
<sequence>MTRPISFTSLSSSAGLTVDIVVCTGEDATVVAVADDLDACGAQPFAERIAAEIERTPPAVLADLRAVRFCSCHGLSALLAADRAARTAGVPFSIIAHQRAVLRPLRLVGLDKTLDIRSNIDSMPRPGSGVA</sequence>
<dbReference type="Gene3D" id="3.30.750.24">
    <property type="entry name" value="STAS domain"/>
    <property type="match status" value="1"/>
</dbReference>
<comment type="caution">
    <text evidence="2">The sequence shown here is derived from an EMBL/GenBank/DDBJ whole genome shotgun (WGS) entry which is preliminary data.</text>
</comment>
<accession>A0ABX0C171</accession>
<dbReference type="InterPro" id="IPR002645">
    <property type="entry name" value="STAS_dom"/>
</dbReference>
<organism evidence="2 3">
    <name type="scientific">Amycolatopsis rubida</name>
    <dbReference type="NCBI Taxonomy" id="112413"/>
    <lineage>
        <taxon>Bacteria</taxon>
        <taxon>Bacillati</taxon>
        <taxon>Actinomycetota</taxon>
        <taxon>Actinomycetes</taxon>
        <taxon>Pseudonocardiales</taxon>
        <taxon>Pseudonocardiaceae</taxon>
        <taxon>Amycolatopsis</taxon>
    </lineage>
</organism>
<proteinExistence type="predicted"/>
<evidence type="ECO:0000313" key="2">
    <source>
        <dbReference type="EMBL" id="NEC59207.1"/>
    </source>
</evidence>
<keyword evidence="3" id="KW-1185">Reference proteome</keyword>
<reference evidence="2 3" key="1">
    <citation type="submission" date="2020-01" db="EMBL/GenBank/DDBJ databases">
        <title>Insect and environment-associated Actinomycetes.</title>
        <authorList>
            <person name="Currrie C."/>
            <person name="Chevrette M."/>
            <person name="Carlson C."/>
            <person name="Stubbendieck R."/>
            <person name="Wendt-Pienkowski E."/>
        </authorList>
    </citation>
    <scope>NUCLEOTIDE SEQUENCE [LARGE SCALE GENOMIC DNA]</scope>
    <source>
        <strain evidence="2 3">SID8386</strain>
    </source>
</reference>
<dbReference type="Pfam" id="PF01740">
    <property type="entry name" value="STAS"/>
    <property type="match status" value="1"/>
</dbReference>
<dbReference type="CDD" id="cd07043">
    <property type="entry name" value="STAS_anti-anti-sigma_factors"/>
    <property type="match status" value="1"/>
</dbReference>
<evidence type="ECO:0000313" key="3">
    <source>
        <dbReference type="Proteomes" id="UP000470404"/>
    </source>
</evidence>
<dbReference type="PANTHER" id="PTHR33495:SF2">
    <property type="entry name" value="ANTI-SIGMA FACTOR ANTAGONIST TM_1081-RELATED"/>
    <property type="match status" value="1"/>
</dbReference>
<dbReference type="RefSeq" id="WP_067593132.1">
    <property type="nucleotide sequence ID" value="NZ_JAAGNC010000137.1"/>
</dbReference>
<dbReference type="SUPFAM" id="SSF52091">
    <property type="entry name" value="SpoIIaa-like"/>
    <property type="match status" value="1"/>
</dbReference>
<dbReference type="Proteomes" id="UP000470404">
    <property type="component" value="Unassembled WGS sequence"/>
</dbReference>
<evidence type="ECO:0000259" key="1">
    <source>
        <dbReference type="PROSITE" id="PS50801"/>
    </source>
</evidence>
<feature type="domain" description="STAS" evidence="1">
    <location>
        <begin position="18"/>
        <end position="131"/>
    </location>
</feature>
<dbReference type="EMBL" id="JAAGNC010000137">
    <property type="protein sequence ID" value="NEC59207.1"/>
    <property type="molecule type" value="Genomic_DNA"/>
</dbReference>
<protein>
    <submittedName>
        <fullName evidence="2">STAS domain-containing protein</fullName>
    </submittedName>
</protein>
<dbReference type="PROSITE" id="PS50801">
    <property type="entry name" value="STAS"/>
    <property type="match status" value="1"/>
</dbReference>
<gene>
    <name evidence="2" type="ORF">G3I59_27375</name>
</gene>
<name>A0ABX0C171_9PSEU</name>
<dbReference type="InterPro" id="IPR036513">
    <property type="entry name" value="STAS_dom_sf"/>
</dbReference>